<evidence type="ECO:0000313" key="7">
    <source>
        <dbReference type="Proteomes" id="UP000189701"/>
    </source>
</evidence>
<evidence type="ECO:0000256" key="5">
    <source>
        <dbReference type="ARBA" id="ARBA00023136"/>
    </source>
</evidence>
<dbReference type="GO" id="GO:0015297">
    <property type="term" value="F:antiporter activity"/>
    <property type="evidence" value="ECO:0007669"/>
    <property type="project" value="InterPro"/>
</dbReference>
<comment type="subcellular location">
    <subcellularLocation>
        <location evidence="1">Membrane</location>
        <topology evidence="1">Multi-pass membrane protein</topology>
    </subcellularLocation>
</comment>
<dbReference type="GO" id="GO:1990961">
    <property type="term" value="P:xenobiotic detoxification by transmembrane export across the plasma membrane"/>
    <property type="evidence" value="ECO:0007669"/>
    <property type="project" value="InterPro"/>
</dbReference>
<dbReference type="eggNOG" id="KOG1347">
    <property type="taxonomic scope" value="Eukaryota"/>
</dbReference>
<feature type="transmembrane region" description="Helical" evidence="6">
    <location>
        <begin position="84"/>
        <end position="109"/>
    </location>
</feature>
<evidence type="ECO:0000256" key="1">
    <source>
        <dbReference type="ARBA" id="ARBA00004141"/>
    </source>
</evidence>
<dbReference type="GO" id="GO:0016020">
    <property type="term" value="C:membrane"/>
    <property type="evidence" value="ECO:0007669"/>
    <property type="project" value="UniProtKB-SubCell"/>
</dbReference>
<reference evidence="8" key="2">
    <citation type="submission" date="2025-08" db="UniProtKB">
        <authorList>
            <consortium name="RefSeq"/>
        </authorList>
    </citation>
    <scope>IDENTIFICATION</scope>
    <source>
        <tissue evidence="8">Leaf</tissue>
    </source>
</reference>
<dbReference type="PANTHER" id="PTHR11206">
    <property type="entry name" value="MULTIDRUG RESISTANCE PROTEIN"/>
    <property type="match status" value="1"/>
</dbReference>
<feature type="transmembrane region" description="Helical" evidence="6">
    <location>
        <begin position="305"/>
        <end position="324"/>
    </location>
</feature>
<feature type="transmembrane region" description="Helical" evidence="6">
    <location>
        <begin position="115"/>
        <end position="135"/>
    </location>
</feature>
<keyword evidence="3 6" id="KW-0812">Transmembrane</keyword>
<dbReference type="RefSeq" id="XP_009799154.1">
    <property type="nucleotide sequence ID" value="XM_009800852.1"/>
</dbReference>
<evidence type="ECO:0000313" key="8">
    <source>
        <dbReference type="RefSeq" id="XP_009799154.1"/>
    </source>
</evidence>
<feature type="transmembrane region" description="Helical" evidence="6">
    <location>
        <begin position="388"/>
        <end position="408"/>
    </location>
</feature>
<organism evidence="7 8">
    <name type="scientific">Nicotiana sylvestris</name>
    <name type="common">Wood tobacco</name>
    <name type="synonym">South American tobacco</name>
    <dbReference type="NCBI Taxonomy" id="4096"/>
    <lineage>
        <taxon>Eukaryota</taxon>
        <taxon>Viridiplantae</taxon>
        <taxon>Streptophyta</taxon>
        <taxon>Embryophyta</taxon>
        <taxon>Tracheophyta</taxon>
        <taxon>Spermatophyta</taxon>
        <taxon>Magnoliopsida</taxon>
        <taxon>eudicotyledons</taxon>
        <taxon>Gunneridae</taxon>
        <taxon>Pentapetalae</taxon>
        <taxon>asterids</taxon>
        <taxon>lamiids</taxon>
        <taxon>Solanales</taxon>
        <taxon>Solanaceae</taxon>
        <taxon>Nicotianoideae</taxon>
        <taxon>Nicotianeae</taxon>
        <taxon>Nicotiana</taxon>
    </lineage>
</organism>
<dbReference type="CDD" id="cd13132">
    <property type="entry name" value="MATE_eukaryotic"/>
    <property type="match status" value="1"/>
</dbReference>
<accession>A0A1U7YIS0</accession>
<keyword evidence="4 6" id="KW-1133">Transmembrane helix</keyword>
<dbReference type="InterPro" id="IPR002528">
    <property type="entry name" value="MATE_fam"/>
</dbReference>
<reference evidence="7" key="1">
    <citation type="journal article" date="2013" name="Genome Biol.">
        <title>Reference genomes and transcriptomes of Nicotiana sylvestris and Nicotiana tomentosiformis.</title>
        <authorList>
            <person name="Sierro N."/>
            <person name="Battey J.N."/>
            <person name="Ouadi S."/>
            <person name="Bovet L."/>
            <person name="Goepfert S."/>
            <person name="Bakaher N."/>
            <person name="Peitsch M.C."/>
            <person name="Ivanov N.V."/>
        </authorList>
    </citation>
    <scope>NUCLEOTIDE SEQUENCE [LARGE SCALE GENOMIC DNA]</scope>
</reference>
<keyword evidence="7" id="KW-1185">Reference proteome</keyword>
<feature type="transmembrane region" description="Helical" evidence="6">
    <location>
        <begin position="203"/>
        <end position="222"/>
    </location>
</feature>
<feature type="transmembrane region" description="Helical" evidence="6">
    <location>
        <begin position="460"/>
        <end position="482"/>
    </location>
</feature>
<sequence>MRTQDLKVVVHFWIQPKFALFASAVLSSLLTLNIKLSHFVFCETKFVGKTDIQERKQDLEECPQVPNSRNERKSDEFFEEVKKLLALAGPLMLVNLLLYFLQVISLMFVGHLGELALSGASLATSFAFVTGYSLLVGMGSALETLCGQSYGALHHYMLGIHMQRAMFVSLLIISIPIVCIWANAGHILVILKQDPEIAAEAGLYARFMIPSIFAYGLLECQIRFLQAQNNVRPMMLSTGITLLLHVFSCWIFVLKTGLGSKGAALANATSYWINVFLLAAYVRISPSCKSTWTGFSTKAFTDIPRYLRLAIPSALMICLEIWAFELMVTLCGLLPNPKLETSVLSISLNTSVMLHMLAEGLGGATSVRVSNELGAGQPKAARLAARTATILATIEGILLAIIMVSIRNVWGHCYSNEEDVVIYVGKMLILHRWAGSHFLDAHKSVFSGIARGCGCQKKGAFVNLGAYYLWGIPAGVVLAFVYHLGGKGLWLGIILAHSAQALIYLVVILLTDWDKQAMKAAERVTQESAA</sequence>
<feature type="transmembrane region" description="Helical" evidence="6">
    <location>
        <begin position="488"/>
        <end position="510"/>
    </location>
</feature>
<dbReference type="NCBIfam" id="TIGR00797">
    <property type="entry name" value="matE"/>
    <property type="match status" value="1"/>
</dbReference>
<comment type="similarity">
    <text evidence="2 6">Belongs to the multi antimicrobial extrusion (MATE) (TC 2.A.66.1) family.</text>
</comment>
<evidence type="ECO:0000256" key="6">
    <source>
        <dbReference type="RuleBase" id="RU004914"/>
    </source>
</evidence>
<feature type="transmembrane region" description="Helical" evidence="6">
    <location>
        <begin position="167"/>
        <end position="191"/>
    </location>
</feature>
<keyword evidence="5 6" id="KW-0472">Membrane</keyword>
<dbReference type="OrthoDB" id="2126698at2759"/>
<name>A0A1U7YIS0_NICSY</name>
<dbReference type="InterPro" id="IPR045069">
    <property type="entry name" value="MATE_euk"/>
</dbReference>
<feature type="transmembrane region" description="Helical" evidence="6">
    <location>
        <begin position="12"/>
        <end position="32"/>
    </location>
</feature>
<dbReference type="AlphaFoldDB" id="A0A1U7YIS0"/>
<feature type="transmembrane region" description="Helical" evidence="6">
    <location>
        <begin position="265"/>
        <end position="284"/>
    </location>
</feature>
<dbReference type="GO" id="GO:0042910">
    <property type="term" value="F:xenobiotic transmembrane transporter activity"/>
    <property type="evidence" value="ECO:0007669"/>
    <property type="project" value="InterPro"/>
</dbReference>
<evidence type="ECO:0000256" key="3">
    <source>
        <dbReference type="ARBA" id="ARBA00022692"/>
    </source>
</evidence>
<protein>
    <recommendedName>
        <fullName evidence="6">Protein DETOXIFICATION</fullName>
    </recommendedName>
    <alternativeName>
        <fullName evidence="6">Multidrug and toxic compound extrusion protein</fullName>
    </alternativeName>
</protein>
<gene>
    <name evidence="8" type="primary">LOC104245266</name>
</gene>
<dbReference type="Proteomes" id="UP000189701">
    <property type="component" value="Unplaced"/>
</dbReference>
<feature type="transmembrane region" description="Helical" evidence="6">
    <location>
        <begin position="234"/>
        <end position="253"/>
    </location>
</feature>
<proteinExistence type="inferred from homology"/>
<evidence type="ECO:0000256" key="2">
    <source>
        <dbReference type="ARBA" id="ARBA00010199"/>
    </source>
</evidence>
<dbReference type="Pfam" id="PF01554">
    <property type="entry name" value="MatE"/>
    <property type="match status" value="2"/>
</dbReference>
<evidence type="ECO:0000256" key="4">
    <source>
        <dbReference type="ARBA" id="ARBA00022989"/>
    </source>
</evidence>